<dbReference type="EMBL" id="WIXE01008396">
    <property type="protein sequence ID" value="KAK5979375.1"/>
    <property type="molecule type" value="Genomic_DNA"/>
</dbReference>
<sequence>MHKRDKSDVRKCQKNPCAFKLASGNEVDVVKEYCSSDHSSGRKTTMRNGESVQKCLLDGIISRFIILTVLFSLCSKTSGELFDRWCVRPPWKGKGQLQNKNTECAVRFKLISKSEEKAHETCESIAPYYVISFKSGFPTECVYGTFEFITTFVTCTSQPIDALNFCSPPVLSIF</sequence>
<keyword evidence="2" id="KW-1185">Reference proteome</keyword>
<protein>
    <submittedName>
        <fullName evidence="1">Uncharacterized protein</fullName>
    </submittedName>
</protein>
<dbReference type="Proteomes" id="UP001331761">
    <property type="component" value="Unassembled WGS sequence"/>
</dbReference>
<accession>A0AAN8FXZ4</accession>
<proteinExistence type="predicted"/>
<evidence type="ECO:0000313" key="1">
    <source>
        <dbReference type="EMBL" id="KAK5979375.1"/>
    </source>
</evidence>
<evidence type="ECO:0000313" key="2">
    <source>
        <dbReference type="Proteomes" id="UP001331761"/>
    </source>
</evidence>
<reference evidence="1 2" key="1">
    <citation type="submission" date="2019-10" db="EMBL/GenBank/DDBJ databases">
        <title>Assembly and Annotation for the nematode Trichostrongylus colubriformis.</title>
        <authorList>
            <person name="Martin J."/>
        </authorList>
    </citation>
    <scope>NUCLEOTIDE SEQUENCE [LARGE SCALE GENOMIC DNA]</scope>
    <source>
        <strain evidence="1">G859</strain>
        <tissue evidence="1">Whole worm</tissue>
    </source>
</reference>
<dbReference type="AlphaFoldDB" id="A0AAN8FXZ4"/>
<gene>
    <name evidence="1" type="ORF">GCK32_010154</name>
</gene>
<name>A0AAN8FXZ4_TRICO</name>
<organism evidence="1 2">
    <name type="scientific">Trichostrongylus colubriformis</name>
    <name type="common">Black scour worm</name>
    <dbReference type="NCBI Taxonomy" id="6319"/>
    <lineage>
        <taxon>Eukaryota</taxon>
        <taxon>Metazoa</taxon>
        <taxon>Ecdysozoa</taxon>
        <taxon>Nematoda</taxon>
        <taxon>Chromadorea</taxon>
        <taxon>Rhabditida</taxon>
        <taxon>Rhabditina</taxon>
        <taxon>Rhabditomorpha</taxon>
        <taxon>Strongyloidea</taxon>
        <taxon>Trichostrongylidae</taxon>
        <taxon>Trichostrongylus</taxon>
    </lineage>
</organism>
<comment type="caution">
    <text evidence="1">The sequence shown here is derived from an EMBL/GenBank/DDBJ whole genome shotgun (WGS) entry which is preliminary data.</text>
</comment>